<feature type="transmembrane region" description="Helical" evidence="6">
    <location>
        <begin position="220"/>
        <end position="239"/>
    </location>
</feature>
<feature type="transmembrane region" description="Helical" evidence="6">
    <location>
        <begin position="449"/>
        <end position="468"/>
    </location>
</feature>
<feature type="transmembrane region" description="Helical" evidence="6">
    <location>
        <begin position="480"/>
        <end position="501"/>
    </location>
</feature>
<dbReference type="PANTHER" id="PTHR23514:SF16">
    <property type="entry name" value="TRANSPORTER, PUTATIVE (AFU_ORTHOLOGUE AFUA_2G17270)-RELATED"/>
    <property type="match status" value="1"/>
</dbReference>
<feature type="transmembrane region" description="Helical" evidence="6">
    <location>
        <begin position="373"/>
        <end position="396"/>
    </location>
</feature>
<dbReference type="Gene3D" id="1.20.1250.20">
    <property type="entry name" value="MFS general substrate transporter like domains"/>
    <property type="match status" value="1"/>
</dbReference>
<feature type="transmembrane region" description="Helical" evidence="6">
    <location>
        <begin position="280"/>
        <end position="301"/>
    </location>
</feature>
<dbReference type="PANTHER" id="PTHR23514">
    <property type="entry name" value="BYPASS OF STOP CODON PROTEIN 6"/>
    <property type="match status" value="1"/>
</dbReference>
<evidence type="ECO:0000256" key="6">
    <source>
        <dbReference type="SAM" id="Phobius"/>
    </source>
</evidence>
<feature type="transmembrane region" description="Helical" evidence="6">
    <location>
        <begin position="83"/>
        <end position="103"/>
    </location>
</feature>
<evidence type="ECO:0000256" key="2">
    <source>
        <dbReference type="ARBA" id="ARBA00022692"/>
    </source>
</evidence>
<evidence type="ECO:0000256" key="3">
    <source>
        <dbReference type="ARBA" id="ARBA00022989"/>
    </source>
</evidence>
<protein>
    <submittedName>
        <fullName evidence="7">MFS general substrate transporter</fullName>
    </submittedName>
</protein>
<dbReference type="Proteomes" id="UP001446871">
    <property type="component" value="Unassembled WGS sequence"/>
</dbReference>
<accession>A0ABR1TMA6</accession>
<feature type="transmembrane region" description="Helical" evidence="6">
    <location>
        <begin position="321"/>
        <end position="338"/>
    </location>
</feature>
<evidence type="ECO:0000313" key="8">
    <source>
        <dbReference type="Proteomes" id="UP001446871"/>
    </source>
</evidence>
<name>A0ABR1TMA6_9PEZI</name>
<feature type="transmembrane region" description="Helical" evidence="6">
    <location>
        <begin position="350"/>
        <end position="367"/>
    </location>
</feature>
<feature type="compositionally biased region" description="Basic and acidic residues" evidence="5">
    <location>
        <begin position="1"/>
        <end position="13"/>
    </location>
</feature>
<evidence type="ECO:0000256" key="1">
    <source>
        <dbReference type="ARBA" id="ARBA00004141"/>
    </source>
</evidence>
<sequence>MAELQVRELRDPEAAEACPGTNPAGTDPVAVQHAIVNQISATPYFKLLVAGFSFLCAGVNDGTLGPLIPHIIDTFRIGTGEVAIIYASTFAGWLLAAATGPLLTAHLTLGQLLAAGAALQLLAQCLRPWGGGDGELFPLYCVTFFVQSLGMAYQDSHANTFVSGLPNVPHRWLGFIHACYALGCLVGPLIATSLATSAETPSGLTGAATTTTGFGGWRRVYFILIGIGAVNMAGVVMAFKDSLWRDNRPQQPQHQQQQLRQRQKTKAAFQDLTSLFRSRALWLLSLFYFFNLGALLTAGGWVVEFLTTRTTPDSNNKAGLGYVPTGLYGGLLLGRLLLAEPTFRLGERRMLLAYTAACAALQLVFWLQPSLVASAVALSFIGFFSGPFFATGMSVASKLFPKKSKPAALAHPVLIMLPTQTTKTPYVIRTNKHDRKGGADVGDTAGRPLFAGFIFVLAQAGGAIFPSLTGLVATSSSTGVAVLQPIVLALFVASAGCWYMVPRVVVVVSPHQE</sequence>
<keyword evidence="4 6" id="KW-0472">Membrane</keyword>
<dbReference type="InterPro" id="IPR051788">
    <property type="entry name" value="MFS_Transporter"/>
</dbReference>
<feature type="transmembrane region" description="Helical" evidence="6">
    <location>
        <begin position="136"/>
        <end position="153"/>
    </location>
</feature>
<dbReference type="EMBL" id="JAQQWM010000009">
    <property type="protein sequence ID" value="KAK8047791.1"/>
    <property type="molecule type" value="Genomic_DNA"/>
</dbReference>
<dbReference type="InterPro" id="IPR036259">
    <property type="entry name" value="MFS_trans_sf"/>
</dbReference>
<organism evidence="7 8">
    <name type="scientific">Apiospora saccharicola</name>
    <dbReference type="NCBI Taxonomy" id="335842"/>
    <lineage>
        <taxon>Eukaryota</taxon>
        <taxon>Fungi</taxon>
        <taxon>Dikarya</taxon>
        <taxon>Ascomycota</taxon>
        <taxon>Pezizomycotina</taxon>
        <taxon>Sordariomycetes</taxon>
        <taxon>Xylariomycetidae</taxon>
        <taxon>Amphisphaeriales</taxon>
        <taxon>Apiosporaceae</taxon>
        <taxon>Apiospora</taxon>
    </lineage>
</organism>
<reference evidence="7 8" key="1">
    <citation type="submission" date="2023-01" db="EMBL/GenBank/DDBJ databases">
        <title>Analysis of 21 Apiospora genomes using comparative genomics revels a genus with tremendous synthesis potential of carbohydrate active enzymes and secondary metabolites.</title>
        <authorList>
            <person name="Sorensen T."/>
        </authorList>
    </citation>
    <scope>NUCLEOTIDE SEQUENCE [LARGE SCALE GENOMIC DNA]</scope>
    <source>
        <strain evidence="7 8">CBS 83171</strain>
    </source>
</reference>
<comment type="caution">
    <text evidence="7">The sequence shown here is derived from an EMBL/GenBank/DDBJ whole genome shotgun (WGS) entry which is preliminary data.</text>
</comment>
<proteinExistence type="predicted"/>
<dbReference type="SUPFAM" id="SSF103473">
    <property type="entry name" value="MFS general substrate transporter"/>
    <property type="match status" value="1"/>
</dbReference>
<evidence type="ECO:0000256" key="4">
    <source>
        <dbReference type="ARBA" id="ARBA00023136"/>
    </source>
</evidence>
<feature type="region of interest" description="Disordered" evidence="5">
    <location>
        <begin position="1"/>
        <end position="23"/>
    </location>
</feature>
<feature type="transmembrane region" description="Helical" evidence="6">
    <location>
        <begin position="174"/>
        <end position="195"/>
    </location>
</feature>
<gene>
    <name evidence="7" type="ORF">PG996_015855</name>
</gene>
<keyword evidence="2 6" id="KW-0812">Transmembrane</keyword>
<evidence type="ECO:0000256" key="5">
    <source>
        <dbReference type="SAM" id="MobiDB-lite"/>
    </source>
</evidence>
<keyword evidence="3 6" id="KW-1133">Transmembrane helix</keyword>
<evidence type="ECO:0000313" key="7">
    <source>
        <dbReference type="EMBL" id="KAK8047791.1"/>
    </source>
</evidence>
<dbReference type="Pfam" id="PF07690">
    <property type="entry name" value="MFS_1"/>
    <property type="match status" value="1"/>
</dbReference>
<keyword evidence="8" id="KW-1185">Reference proteome</keyword>
<dbReference type="InterPro" id="IPR011701">
    <property type="entry name" value="MFS"/>
</dbReference>
<comment type="subcellular location">
    <subcellularLocation>
        <location evidence="1">Membrane</location>
        <topology evidence="1">Multi-pass membrane protein</topology>
    </subcellularLocation>
</comment>